<dbReference type="PROSITE" id="PS51257">
    <property type="entry name" value="PROKAR_LIPOPROTEIN"/>
    <property type="match status" value="1"/>
</dbReference>
<dbReference type="Pfam" id="PF24517">
    <property type="entry name" value="CBM96"/>
    <property type="match status" value="1"/>
</dbReference>
<evidence type="ECO:0000259" key="7">
    <source>
        <dbReference type="Pfam" id="PF24517"/>
    </source>
</evidence>
<comment type="subcellular location">
    <subcellularLocation>
        <location evidence="1">Secreted</location>
    </subcellularLocation>
</comment>
<dbReference type="PANTHER" id="PTHR42970:SF1">
    <property type="entry name" value="PECTATE LYASE C-RELATED"/>
    <property type="match status" value="1"/>
</dbReference>
<evidence type="ECO:0000256" key="6">
    <source>
        <dbReference type="SAM" id="SignalP"/>
    </source>
</evidence>
<dbReference type="InterPro" id="IPR012334">
    <property type="entry name" value="Pectin_lyas_fold"/>
</dbReference>
<dbReference type="InterPro" id="IPR011050">
    <property type="entry name" value="Pectin_lyase_fold/virulence"/>
</dbReference>
<dbReference type="RefSeq" id="WP_090500101.1">
    <property type="nucleotide sequence ID" value="NZ_FNKI01000005.1"/>
</dbReference>
<dbReference type="OrthoDB" id="8737820at2"/>
<evidence type="ECO:0000256" key="3">
    <source>
        <dbReference type="ARBA" id="ARBA00022723"/>
    </source>
</evidence>
<evidence type="ECO:0000256" key="2">
    <source>
        <dbReference type="ARBA" id="ARBA00022525"/>
    </source>
</evidence>
<dbReference type="STRING" id="1073328.SAMN05216294_3086"/>
<evidence type="ECO:0000313" key="9">
    <source>
        <dbReference type="Proteomes" id="UP000199592"/>
    </source>
</evidence>
<dbReference type="SUPFAM" id="SSF51126">
    <property type="entry name" value="Pectin lyase-like"/>
    <property type="match status" value="1"/>
</dbReference>
<feature type="domain" description="Carbohydrate-binding module family 96" evidence="7">
    <location>
        <begin position="62"/>
        <end position="207"/>
    </location>
</feature>
<feature type="signal peptide" evidence="6">
    <location>
        <begin position="1"/>
        <end position="26"/>
    </location>
</feature>
<evidence type="ECO:0000256" key="4">
    <source>
        <dbReference type="ARBA" id="ARBA00022729"/>
    </source>
</evidence>
<dbReference type="InterPro" id="IPR052063">
    <property type="entry name" value="Polysaccharide_Lyase_1"/>
</dbReference>
<proteinExistence type="predicted"/>
<evidence type="ECO:0000313" key="8">
    <source>
        <dbReference type="EMBL" id="SDX07647.1"/>
    </source>
</evidence>
<dbReference type="AlphaFoldDB" id="A0A1H2YR59"/>
<dbReference type="GO" id="GO:0005576">
    <property type="term" value="C:extracellular region"/>
    <property type="evidence" value="ECO:0007669"/>
    <property type="project" value="UniProtKB-SubCell"/>
</dbReference>
<dbReference type="EMBL" id="FNMY01000006">
    <property type="protein sequence ID" value="SDX07647.1"/>
    <property type="molecule type" value="Genomic_DNA"/>
</dbReference>
<organism evidence="8 9">
    <name type="scientific">Flagellimonas zhangzhouensis</name>
    <dbReference type="NCBI Taxonomy" id="1073328"/>
    <lineage>
        <taxon>Bacteria</taxon>
        <taxon>Pseudomonadati</taxon>
        <taxon>Bacteroidota</taxon>
        <taxon>Flavobacteriia</taxon>
        <taxon>Flavobacteriales</taxon>
        <taxon>Flavobacteriaceae</taxon>
        <taxon>Flagellimonas</taxon>
    </lineage>
</organism>
<dbReference type="Gene3D" id="2.160.20.10">
    <property type="entry name" value="Single-stranded right-handed beta-helix, Pectin lyase-like"/>
    <property type="match status" value="1"/>
</dbReference>
<evidence type="ECO:0000256" key="5">
    <source>
        <dbReference type="ARBA" id="ARBA00023180"/>
    </source>
</evidence>
<keyword evidence="2" id="KW-0964">Secreted</keyword>
<dbReference type="GO" id="GO:0046872">
    <property type="term" value="F:metal ion binding"/>
    <property type="evidence" value="ECO:0007669"/>
    <property type="project" value="UniProtKB-KW"/>
</dbReference>
<feature type="chain" id="PRO_5011725126" description="Carbohydrate-binding module family 96 domain-containing protein" evidence="6">
    <location>
        <begin position="27"/>
        <end position="714"/>
    </location>
</feature>
<keyword evidence="5" id="KW-0325">Glycoprotein</keyword>
<sequence>MKRNPTSTFMLSFIVSILLLFGSCQKDSDLFAEAILDEPDTIVDDTNGANDDENAEVVVSTENFNAVDDAYIQDGKGYDESIVRVEANVRTTYLKFDLSSIEGTITSAHLEFTTDSDQGYGQLEAYEGLGTDWTEEDLTLDNAPEMGALLGEMDSEYTAGAVQTMPLDSDLLTTSMTSIVLNIKSGNDISIASKESANNPGPKLVVEFTGKANGTTQGDTTTDDTNIVYDNVLTLNTLKAFPSAFGAAAEITGGRGGTIYEVTNLNDGGPGSFKEAFQASGKRIIIIKVEGLANKSGLGSTSGDVTIWGQFAPGQGITLNGGGWTMTGGGNVIIRHITAQNGYTDCTVNQNCFDAINFYGPEAGTGIYTDHCSLRYGADQTWGINLYNENIKTTLSYNLLAEAIPEHSTAVIFTNKLNPGENSGNHSFARNMTYNISHRFPNMEGFIGAYEVYNNYYVNWSARMSRGKGAITVDWHDNYAAAGNRSKSSVPVNKWTPSDREWNGNQPSIYSANNFIENIDENPDVNQEHLWTWFTDSSDVLSGVADVIIQDEQLPATLFSSFKQSNFEQPTDGFWSWDEIPQKMNASVGHNRGINADGSPGFFRDDLDADYLTRSLNGTTPSRYREPSEWTNSTFTNTEMYVDSDGDHMPDWFEARHAHLDPNDPSDMLKTNTNWNFDNYSVVNNAGYTNLEICAEYYAGGFEIMLDGTNDMSF</sequence>
<reference evidence="9" key="1">
    <citation type="submission" date="2016-10" db="EMBL/GenBank/DDBJ databases">
        <authorList>
            <person name="Varghese N."/>
            <person name="Submissions S."/>
        </authorList>
    </citation>
    <scope>NUCLEOTIDE SEQUENCE [LARGE SCALE GENOMIC DNA]</scope>
    <source>
        <strain evidence="9">DSM 25030</strain>
    </source>
</reference>
<dbReference type="Proteomes" id="UP000199592">
    <property type="component" value="Unassembled WGS sequence"/>
</dbReference>
<accession>A0A1H2YR59</accession>
<gene>
    <name evidence="8" type="ORF">SAMN04487892_3177</name>
</gene>
<dbReference type="NCBIfam" id="NF033679">
    <property type="entry name" value="DNRLRE_dom"/>
    <property type="match status" value="1"/>
</dbReference>
<dbReference type="InterPro" id="IPR055372">
    <property type="entry name" value="CBM96"/>
</dbReference>
<evidence type="ECO:0000256" key="1">
    <source>
        <dbReference type="ARBA" id="ARBA00004613"/>
    </source>
</evidence>
<keyword evidence="4 6" id="KW-0732">Signal</keyword>
<protein>
    <recommendedName>
        <fullName evidence="7">Carbohydrate-binding module family 96 domain-containing protein</fullName>
    </recommendedName>
</protein>
<keyword evidence="3" id="KW-0479">Metal-binding</keyword>
<keyword evidence="9" id="KW-1185">Reference proteome</keyword>
<name>A0A1H2YR59_9FLAO</name>
<dbReference type="PANTHER" id="PTHR42970">
    <property type="entry name" value="PECTATE LYASE C-RELATED"/>
    <property type="match status" value="1"/>
</dbReference>